<feature type="transmembrane region" description="Helical" evidence="2">
    <location>
        <begin position="128"/>
        <end position="152"/>
    </location>
</feature>
<keyword evidence="4" id="KW-1185">Reference proteome</keyword>
<feature type="transmembrane region" description="Helical" evidence="2">
    <location>
        <begin position="13"/>
        <end position="33"/>
    </location>
</feature>
<keyword evidence="2" id="KW-0472">Membrane</keyword>
<feature type="compositionally biased region" description="Low complexity" evidence="1">
    <location>
        <begin position="457"/>
        <end position="479"/>
    </location>
</feature>
<feature type="transmembrane region" description="Helical" evidence="2">
    <location>
        <begin position="258"/>
        <end position="276"/>
    </location>
</feature>
<name>A0A316YW48_9BASI</name>
<reference evidence="3 4" key="1">
    <citation type="journal article" date="2018" name="Mol. Biol. Evol.">
        <title>Broad Genomic Sampling Reveals a Smut Pathogenic Ancestry of the Fungal Clade Ustilaginomycotina.</title>
        <authorList>
            <person name="Kijpornyongpan T."/>
            <person name="Mondo S.J."/>
            <person name="Barry K."/>
            <person name="Sandor L."/>
            <person name="Lee J."/>
            <person name="Lipzen A."/>
            <person name="Pangilinan J."/>
            <person name="LaButti K."/>
            <person name="Hainaut M."/>
            <person name="Henrissat B."/>
            <person name="Grigoriev I.V."/>
            <person name="Spatafora J.W."/>
            <person name="Aime M.C."/>
        </authorList>
    </citation>
    <scope>NUCLEOTIDE SEQUENCE [LARGE SCALE GENOMIC DNA]</scope>
    <source>
        <strain evidence="3 4">MCA 4198</strain>
    </source>
</reference>
<keyword evidence="2" id="KW-0812">Transmembrane</keyword>
<organism evidence="3 4">
    <name type="scientific">Acaromyces ingoldii</name>
    <dbReference type="NCBI Taxonomy" id="215250"/>
    <lineage>
        <taxon>Eukaryota</taxon>
        <taxon>Fungi</taxon>
        <taxon>Dikarya</taxon>
        <taxon>Basidiomycota</taxon>
        <taxon>Ustilaginomycotina</taxon>
        <taxon>Exobasidiomycetes</taxon>
        <taxon>Exobasidiales</taxon>
        <taxon>Cryptobasidiaceae</taxon>
        <taxon>Acaromyces</taxon>
    </lineage>
</organism>
<dbReference type="RefSeq" id="XP_025380192.1">
    <property type="nucleotide sequence ID" value="XM_025524335.1"/>
</dbReference>
<feature type="compositionally biased region" description="Polar residues" evidence="1">
    <location>
        <begin position="551"/>
        <end position="562"/>
    </location>
</feature>
<feature type="transmembrane region" description="Helical" evidence="2">
    <location>
        <begin position="85"/>
        <end position="107"/>
    </location>
</feature>
<evidence type="ECO:0000256" key="2">
    <source>
        <dbReference type="SAM" id="Phobius"/>
    </source>
</evidence>
<dbReference type="AlphaFoldDB" id="A0A316YW48"/>
<keyword evidence="2" id="KW-1133">Transmembrane helix</keyword>
<sequence length="562" mass="61587">MDSNETLSTGLSVTGWCVVVFICGCAIGMVWIHEQTGGLAAEPRWIKWSVFILVANSLTLAAIIGDLIWSKAISPTLKDSDVYKWQYVVFTLAFNNLLMVSSAFHLIQIVKRMQVTCTDKFLQTYRKPVLYFFALAITAEAYACAVILAQMFEINHQDKLDGPMWIVFRESGIVILFVVSGLISLGFGISAYAAHTQRQKLLLVEEIPLSTTGSHRSTAQDKDKHLPATTTAIVVDLGQTMNKTGGNKRVEILREIRLIDSIMSVVIGFITLGHWLPNLVLRFVDPMSPVIFICRYPVVAWFFFSVMLYILLPLAVNKELNVSRQRRNRRSAISREQQHSGLLPSPSTSLPSSPSLNASAAAQADEASLTHLQLPLDEAGQAEGSTRPPSPPPLMPSPIVPDLVEKCNELRRLESEHAGRTGKNESLNKDRSFSLPPPPRISYRQRMRAQRRREESAAAAAAATDTGSAPVSSPSSSSSKTGAMPLTSEAQILFWGDVLSCTPEDDEPAEYLASFEDAEQAEAESDSTLGSFSLPSRRFSRQAAGARPHTMQRSSTSAGSAS</sequence>
<feature type="transmembrane region" description="Helical" evidence="2">
    <location>
        <begin position="45"/>
        <end position="65"/>
    </location>
</feature>
<feature type="compositionally biased region" description="Basic and acidic residues" evidence="1">
    <location>
        <begin position="414"/>
        <end position="432"/>
    </location>
</feature>
<protein>
    <submittedName>
        <fullName evidence="3">Uncharacterized protein</fullName>
    </submittedName>
</protein>
<feature type="region of interest" description="Disordered" evidence="1">
    <location>
        <begin position="414"/>
        <end position="483"/>
    </location>
</feature>
<feature type="region of interest" description="Disordered" evidence="1">
    <location>
        <begin position="328"/>
        <end position="364"/>
    </location>
</feature>
<dbReference type="InParanoid" id="A0A316YW48"/>
<dbReference type="GeneID" id="37046251"/>
<feature type="region of interest" description="Disordered" evidence="1">
    <location>
        <begin position="380"/>
        <end position="400"/>
    </location>
</feature>
<feature type="compositionally biased region" description="Low complexity" evidence="1">
    <location>
        <begin position="340"/>
        <end position="364"/>
    </location>
</feature>
<feature type="transmembrane region" description="Helical" evidence="2">
    <location>
        <begin position="296"/>
        <end position="316"/>
    </location>
</feature>
<feature type="compositionally biased region" description="Acidic residues" evidence="1">
    <location>
        <begin position="516"/>
        <end position="525"/>
    </location>
</feature>
<dbReference type="Proteomes" id="UP000245768">
    <property type="component" value="Unassembled WGS sequence"/>
</dbReference>
<feature type="transmembrane region" description="Helical" evidence="2">
    <location>
        <begin position="172"/>
        <end position="194"/>
    </location>
</feature>
<evidence type="ECO:0000313" key="4">
    <source>
        <dbReference type="Proteomes" id="UP000245768"/>
    </source>
</evidence>
<feature type="compositionally biased region" description="Pro residues" evidence="1">
    <location>
        <begin position="388"/>
        <end position="399"/>
    </location>
</feature>
<evidence type="ECO:0000256" key="1">
    <source>
        <dbReference type="SAM" id="MobiDB-lite"/>
    </source>
</evidence>
<accession>A0A316YW48</accession>
<evidence type="ECO:0000313" key="3">
    <source>
        <dbReference type="EMBL" id="PWN92994.1"/>
    </source>
</evidence>
<proteinExistence type="predicted"/>
<dbReference type="EMBL" id="KZ819634">
    <property type="protein sequence ID" value="PWN92994.1"/>
    <property type="molecule type" value="Genomic_DNA"/>
</dbReference>
<feature type="region of interest" description="Disordered" evidence="1">
    <location>
        <begin position="515"/>
        <end position="562"/>
    </location>
</feature>
<gene>
    <name evidence="3" type="ORF">FA10DRAFT_290084</name>
</gene>